<dbReference type="RefSeq" id="WP_163298916.1">
    <property type="nucleotide sequence ID" value="NZ_JAAGRR010000085.1"/>
</dbReference>
<dbReference type="NCBIfam" id="NF003657">
    <property type="entry name" value="PRK05289.1"/>
    <property type="match status" value="1"/>
</dbReference>
<protein>
    <recommendedName>
        <fullName evidence="8">Acyl-[acyl-carrier-protein]--UDP-N-acetylglucosamine O-acyltransferase</fullName>
        <shortName evidence="8">UDP-N-acetylglucosamine acyltransferase</shortName>
        <ecNumber evidence="8">2.3.1.129</ecNumber>
    </recommendedName>
</protein>
<dbReference type="Proteomes" id="UP000469346">
    <property type="component" value="Unassembled WGS sequence"/>
</dbReference>
<name>A0A6N9TWC8_DISTH</name>
<dbReference type="CDD" id="cd03351">
    <property type="entry name" value="LbH_UDP-GlcNAc_AT"/>
    <property type="match status" value="1"/>
</dbReference>
<dbReference type="InterPro" id="IPR011004">
    <property type="entry name" value="Trimer_LpxA-like_sf"/>
</dbReference>
<organism evidence="10 11">
    <name type="scientific">Dissulfurirhabdus thermomarina</name>
    <dbReference type="NCBI Taxonomy" id="1765737"/>
    <lineage>
        <taxon>Bacteria</taxon>
        <taxon>Deltaproteobacteria</taxon>
        <taxon>Dissulfurirhabdaceae</taxon>
        <taxon>Dissulfurirhabdus</taxon>
    </lineage>
</organism>
<evidence type="ECO:0000313" key="10">
    <source>
        <dbReference type="EMBL" id="NDY42786.1"/>
    </source>
</evidence>
<gene>
    <name evidence="8 10" type="primary">lpxA</name>
    <name evidence="10" type="ORF">G3N55_08015</name>
</gene>
<dbReference type="SUPFAM" id="SSF51161">
    <property type="entry name" value="Trimeric LpxA-like enzymes"/>
    <property type="match status" value="1"/>
</dbReference>
<dbReference type="PIRSF" id="PIRSF000456">
    <property type="entry name" value="UDP-GlcNAc_acltr"/>
    <property type="match status" value="1"/>
</dbReference>
<evidence type="ECO:0000256" key="5">
    <source>
        <dbReference type="ARBA" id="ARBA00022737"/>
    </source>
</evidence>
<evidence type="ECO:0000259" key="9">
    <source>
        <dbReference type="Pfam" id="PF13720"/>
    </source>
</evidence>
<comment type="pathway">
    <text evidence="8">Glycolipid biosynthesis; lipid IV(A) biosynthesis; lipid IV(A) from (3R)-3-hydroxytetradecanoyl-[acyl-carrier-protein] and UDP-N-acetyl-alpha-D-glucosamine: step 1/6.</text>
</comment>
<comment type="subunit">
    <text evidence="8">Homotrimer.</text>
</comment>
<comment type="subcellular location">
    <subcellularLocation>
        <location evidence="8">Cytoplasm</location>
    </subcellularLocation>
</comment>
<dbReference type="GO" id="GO:0008780">
    <property type="term" value="F:acyl-[acyl-carrier-protein]-UDP-N-acetylglucosamine O-acyltransferase activity"/>
    <property type="evidence" value="ECO:0007669"/>
    <property type="project" value="UniProtKB-UniRule"/>
</dbReference>
<dbReference type="GO" id="GO:0009245">
    <property type="term" value="P:lipid A biosynthetic process"/>
    <property type="evidence" value="ECO:0007669"/>
    <property type="project" value="UniProtKB-UniRule"/>
</dbReference>
<dbReference type="GO" id="GO:0016020">
    <property type="term" value="C:membrane"/>
    <property type="evidence" value="ECO:0007669"/>
    <property type="project" value="GOC"/>
</dbReference>
<dbReference type="InterPro" id="IPR018357">
    <property type="entry name" value="Hexapep_transf_CS"/>
</dbReference>
<evidence type="ECO:0000256" key="2">
    <source>
        <dbReference type="ARBA" id="ARBA00022516"/>
    </source>
</evidence>
<evidence type="ECO:0000313" key="11">
    <source>
        <dbReference type="Proteomes" id="UP000469346"/>
    </source>
</evidence>
<dbReference type="Gene3D" id="1.20.1180.10">
    <property type="entry name" value="Udp N-acetylglucosamine O-acyltransferase, C-terminal domain"/>
    <property type="match status" value="1"/>
</dbReference>
<evidence type="ECO:0000256" key="7">
    <source>
        <dbReference type="ARBA" id="ARBA00023315"/>
    </source>
</evidence>
<evidence type="ECO:0000256" key="1">
    <source>
        <dbReference type="ARBA" id="ARBA00022490"/>
    </source>
</evidence>
<feature type="domain" description="UDP N-acetylglucosamine O-acyltransferase C-terminal" evidence="9">
    <location>
        <begin position="179"/>
        <end position="259"/>
    </location>
</feature>
<accession>A0A6N9TWC8</accession>
<keyword evidence="5 8" id="KW-0677">Repeat</keyword>
<dbReference type="Gene3D" id="2.160.10.10">
    <property type="entry name" value="Hexapeptide repeat proteins"/>
    <property type="match status" value="1"/>
</dbReference>
<dbReference type="PANTHER" id="PTHR43480:SF1">
    <property type="entry name" value="ACYL-[ACYL-CARRIER-PROTEIN]--UDP-N-ACETYLGLUCOSAMINE O-ACYLTRANSFERASE, MITOCHONDRIAL-RELATED"/>
    <property type="match status" value="1"/>
</dbReference>
<dbReference type="EMBL" id="JAAGRR010000085">
    <property type="protein sequence ID" value="NDY42786.1"/>
    <property type="molecule type" value="Genomic_DNA"/>
</dbReference>
<comment type="caution">
    <text evidence="10">The sequence shown here is derived from an EMBL/GenBank/DDBJ whole genome shotgun (WGS) entry which is preliminary data.</text>
</comment>
<evidence type="ECO:0000256" key="4">
    <source>
        <dbReference type="ARBA" id="ARBA00022679"/>
    </source>
</evidence>
<keyword evidence="7 8" id="KW-0012">Acyltransferase</keyword>
<dbReference type="PANTHER" id="PTHR43480">
    <property type="entry name" value="ACYL-[ACYL-CARRIER-PROTEIN]--UDP-N-ACETYLGLUCOSAMINE O-ACYLTRANSFERASE"/>
    <property type="match status" value="1"/>
</dbReference>
<comment type="catalytic activity">
    <reaction evidence="8">
        <text>a (3R)-hydroxyacyl-[ACP] + UDP-N-acetyl-alpha-D-glucosamine = a UDP-3-O-[(3R)-3-hydroxyacyl]-N-acetyl-alpha-D-glucosamine + holo-[ACP]</text>
        <dbReference type="Rhea" id="RHEA:67812"/>
        <dbReference type="Rhea" id="RHEA-COMP:9685"/>
        <dbReference type="Rhea" id="RHEA-COMP:9945"/>
        <dbReference type="ChEBI" id="CHEBI:57705"/>
        <dbReference type="ChEBI" id="CHEBI:64479"/>
        <dbReference type="ChEBI" id="CHEBI:78827"/>
        <dbReference type="ChEBI" id="CHEBI:173225"/>
        <dbReference type="EC" id="2.3.1.129"/>
    </reaction>
</comment>
<comment type="similarity">
    <text evidence="8">Belongs to the transferase hexapeptide repeat family. LpxA subfamily.</text>
</comment>
<keyword evidence="11" id="KW-1185">Reference proteome</keyword>
<dbReference type="InterPro" id="IPR029098">
    <property type="entry name" value="Acetyltransf_C"/>
</dbReference>
<dbReference type="Pfam" id="PF13720">
    <property type="entry name" value="Acetyltransf_11"/>
    <property type="match status" value="1"/>
</dbReference>
<dbReference type="InterPro" id="IPR010137">
    <property type="entry name" value="Lipid_A_LpxA"/>
</dbReference>
<comment type="function">
    <text evidence="8">Involved in the biosynthesis of lipid A, a phosphorylated glycolipid that anchors the lipopolysaccharide to the outer membrane of the cell.</text>
</comment>
<dbReference type="InterPro" id="IPR001451">
    <property type="entry name" value="Hexapep"/>
</dbReference>
<keyword evidence="1 8" id="KW-0963">Cytoplasm</keyword>
<keyword evidence="4 8" id="KW-0808">Transferase</keyword>
<sequence length="269" mass="28680">MPAASRIHPTAVVAPGAELAADVTVGPFAVVGPEVRVGPGAAIGPHAVVEGRTILGAGVQVFQFASVGAAPQDLKYRGEPTETVVGEGTILREFVTVHRGTAHGDGVTRIGNRCLLMAYCHVAHDCRVGDQVVMANGATLGGHVQVGDHVVIGGLSAVHQFCRIGDYAFLGGMSGVNKDVPPYVKYWGQRGRIYGLNLVGLRRNGFRKEVLDSLREAYRMLFQAGEPVGAALEKALDRFGEIPEIRRFLDFIAESQRGIPQTGDEEEPF</sequence>
<dbReference type="EC" id="2.3.1.129" evidence="8"/>
<dbReference type="NCBIfam" id="TIGR01852">
    <property type="entry name" value="lipid_A_lpxA"/>
    <property type="match status" value="1"/>
</dbReference>
<keyword evidence="2 8" id="KW-0444">Lipid biosynthesis</keyword>
<keyword evidence="3 8" id="KW-0441">Lipid A biosynthesis</keyword>
<proteinExistence type="inferred from homology"/>
<dbReference type="AlphaFoldDB" id="A0A6N9TWC8"/>
<dbReference type="HAMAP" id="MF_00387">
    <property type="entry name" value="LpxA"/>
    <property type="match status" value="1"/>
</dbReference>
<reference evidence="10 11" key="1">
    <citation type="submission" date="2020-02" db="EMBL/GenBank/DDBJ databases">
        <title>Comparative genomics of sulfur disproportionating microorganisms.</title>
        <authorList>
            <person name="Ward L.M."/>
            <person name="Bertran E."/>
            <person name="Johnston D.T."/>
        </authorList>
    </citation>
    <scope>NUCLEOTIDE SEQUENCE [LARGE SCALE GENOMIC DNA]</scope>
    <source>
        <strain evidence="10 11">DSM 100025</strain>
    </source>
</reference>
<keyword evidence="6 8" id="KW-0443">Lipid metabolism</keyword>
<evidence type="ECO:0000256" key="3">
    <source>
        <dbReference type="ARBA" id="ARBA00022556"/>
    </source>
</evidence>
<dbReference type="InterPro" id="IPR037157">
    <property type="entry name" value="Acetyltransf_C_sf"/>
</dbReference>
<dbReference type="GO" id="GO:0005737">
    <property type="term" value="C:cytoplasm"/>
    <property type="evidence" value="ECO:0007669"/>
    <property type="project" value="UniProtKB-SubCell"/>
</dbReference>
<evidence type="ECO:0000256" key="6">
    <source>
        <dbReference type="ARBA" id="ARBA00023098"/>
    </source>
</evidence>
<evidence type="ECO:0000256" key="8">
    <source>
        <dbReference type="HAMAP-Rule" id="MF_00387"/>
    </source>
</evidence>
<dbReference type="UniPathway" id="UPA00359">
    <property type="reaction ID" value="UER00477"/>
</dbReference>
<dbReference type="PROSITE" id="PS00101">
    <property type="entry name" value="HEXAPEP_TRANSFERASES"/>
    <property type="match status" value="1"/>
</dbReference>
<dbReference type="Pfam" id="PF00132">
    <property type="entry name" value="Hexapep"/>
    <property type="match status" value="2"/>
</dbReference>